<dbReference type="InterPro" id="IPR052035">
    <property type="entry name" value="ZnF_BED_domain_contain"/>
</dbReference>
<dbReference type="EMBL" id="LGRX02026004">
    <property type="protein sequence ID" value="KAK3251515.1"/>
    <property type="molecule type" value="Genomic_DNA"/>
</dbReference>
<evidence type="ECO:0000256" key="2">
    <source>
        <dbReference type="ARBA" id="ARBA00022723"/>
    </source>
</evidence>
<evidence type="ECO:0000256" key="5">
    <source>
        <dbReference type="ARBA" id="ARBA00023015"/>
    </source>
</evidence>
<accession>A0AAE0CCQ5</accession>
<dbReference type="GO" id="GO:0005634">
    <property type="term" value="C:nucleus"/>
    <property type="evidence" value="ECO:0007669"/>
    <property type="project" value="UniProtKB-SubCell"/>
</dbReference>
<evidence type="ECO:0000256" key="1">
    <source>
        <dbReference type="ARBA" id="ARBA00004123"/>
    </source>
</evidence>
<feature type="region of interest" description="Disordered" evidence="9">
    <location>
        <begin position="99"/>
        <end position="119"/>
    </location>
</feature>
<dbReference type="SMART" id="SM00298">
    <property type="entry name" value="CHROMO"/>
    <property type="match status" value="1"/>
</dbReference>
<dbReference type="Gene3D" id="2.40.50.40">
    <property type="match status" value="1"/>
</dbReference>
<dbReference type="PANTHER" id="PTHR46481:SF10">
    <property type="entry name" value="ZINC FINGER BED DOMAIN-CONTAINING PROTEIN 39"/>
    <property type="match status" value="1"/>
</dbReference>
<dbReference type="AlphaFoldDB" id="A0AAE0CCQ5"/>
<keyword evidence="14" id="KW-1185">Reference proteome</keyword>
<evidence type="ECO:0000256" key="6">
    <source>
        <dbReference type="ARBA" id="ARBA00023163"/>
    </source>
</evidence>
<evidence type="ECO:0000256" key="7">
    <source>
        <dbReference type="ARBA" id="ARBA00023242"/>
    </source>
</evidence>
<feature type="region of interest" description="Disordered" evidence="9">
    <location>
        <begin position="530"/>
        <end position="574"/>
    </location>
</feature>
<dbReference type="SUPFAM" id="SSF54160">
    <property type="entry name" value="Chromo domain-like"/>
    <property type="match status" value="1"/>
</dbReference>
<evidence type="ECO:0000313" key="14">
    <source>
        <dbReference type="Proteomes" id="UP001190700"/>
    </source>
</evidence>
<dbReference type="GO" id="GO:0009791">
    <property type="term" value="P:post-embryonic development"/>
    <property type="evidence" value="ECO:0007669"/>
    <property type="project" value="UniProtKB-ARBA"/>
</dbReference>
<dbReference type="InterPro" id="IPR012337">
    <property type="entry name" value="RNaseH-like_sf"/>
</dbReference>
<dbReference type="Pfam" id="PF00385">
    <property type="entry name" value="Chromo"/>
    <property type="match status" value="1"/>
</dbReference>
<keyword evidence="3 8" id="KW-0863">Zinc-finger</keyword>
<dbReference type="SUPFAM" id="SSF53098">
    <property type="entry name" value="Ribonuclease H-like"/>
    <property type="match status" value="1"/>
</dbReference>
<evidence type="ECO:0000259" key="10">
    <source>
        <dbReference type="PROSITE" id="PS50013"/>
    </source>
</evidence>
<comment type="subcellular location">
    <subcellularLocation>
        <location evidence="1">Nucleus</location>
    </subcellularLocation>
</comment>
<dbReference type="GO" id="GO:0008270">
    <property type="term" value="F:zinc ion binding"/>
    <property type="evidence" value="ECO:0007669"/>
    <property type="project" value="UniProtKB-KW"/>
</dbReference>
<organism evidence="13 14">
    <name type="scientific">Cymbomonas tetramitiformis</name>
    <dbReference type="NCBI Taxonomy" id="36881"/>
    <lineage>
        <taxon>Eukaryota</taxon>
        <taxon>Viridiplantae</taxon>
        <taxon>Chlorophyta</taxon>
        <taxon>Pyramimonadophyceae</taxon>
        <taxon>Pyramimonadales</taxon>
        <taxon>Pyramimonadaceae</taxon>
        <taxon>Cymbomonas</taxon>
    </lineage>
</organism>
<keyword evidence="2" id="KW-0479">Metal-binding</keyword>
<feature type="domain" description="BED-type" evidence="11">
    <location>
        <begin position="136"/>
        <end position="194"/>
    </location>
</feature>
<dbReference type="InterPro" id="IPR036236">
    <property type="entry name" value="Znf_C2H2_sf"/>
</dbReference>
<sequence>MGKRGRGHARAKASSSGVMLVAQGKGLVKRTQQTPFDPAGGDETEYAVREIKAERVKGTTAQWLVGWTGFSDKEDTWEPIEHLAGYEAELREFRDRKREEVEKADGEAAAKKRKREEEEAARILEDDGFEDSLGGKRRSPVWRHFRIQKDEQGKVVFVRCCLCPPESRSMPYRGNTTNLKFHLTSCHKDEYCKILSDNPSCEAGESVAANSSQSTLEALVPQLSVEGKERLKLSLKALKTEGILPSIGGDIWSQGGISIFGILVYWLDESFEVHEGLLGALPFSSVRHTALELEKATKEACADFGIGEYNALVEDHVDTVPDAIHATVSNNASNIVSGWESFDGHECCDHTLALIVHSFLGQTNVKKVFMKLRAMTSHFNHSVVGAKLLRQCQQRHQLSESKPPPDNDTRSGWGGAYTQVAWYFCNQVAVQMYVDVESPLKASNAAPNPDGNIYRQHQLMLHEWDIVREAMYILRFFNHMQDCKLEDFAVATLLDTGPKAQGFQVQVESWAHNIFVKDWPPAPIETSLAASAKRQKSKDSHTALESFLQDSDDEEESEEVEGIAEDAELDCRLM</sequence>
<reference evidence="13 14" key="1">
    <citation type="journal article" date="2015" name="Genome Biol. Evol.">
        <title>Comparative Genomics of a Bacterivorous Green Alga Reveals Evolutionary Causalities and Consequences of Phago-Mixotrophic Mode of Nutrition.</title>
        <authorList>
            <person name="Burns J.A."/>
            <person name="Paasch A."/>
            <person name="Narechania A."/>
            <person name="Kim E."/>
        </authorList>
    </citation>
    <scope>NUCLEOTIDE SEQUENCE [LARGE SCALE GENOMIC DNA]</scope>
    <source>
        <strain evidence="13">PLY_AMNH</strain>
    </source>
</reference>
<reference evidence="13" key="2">
    <citation type="submission" date="2023-06" db="EMBL/GenBank/DDBJ databases">
        <title>Long-read-based genome assembly of the green algal bacterivore Cymbomonas tetramitiformis.</title>
        <authorList>
            <person name="Gyaltshen Y."/>
            <person name="Rozenberg A."/>
            <person name="Paasch A."/>
            <person name="Burns J.A."/>
            <person name="Warring S."/>
            <person name="Larson R."/>
            <person name="Maurer-Alcala X."/>
            <person name="Dacks J."/>
            <person name="Kim E."/>
        </authorList>
    </citation>
    <scope>NUCLEOTIDE SEQUENCE</scope>
    <source>
        <strain evidence="13">PLY_AMNH</strain>
    </source>
</reference>
<dbReference type="EMBL" id="LGRX02026003">
    <property type="protein sequence ID" value="KAK3251520.1"/>
    <property type="molecule type" value="Genomic_DNA"/>
</dbReference>
<evidence type="ECO:0000256" key="8">
    <source>
        <dbReference type="PROSITE-ProRule" id="PRU00027"/>
    </source>
</evidence>
<dbReference type="InterPro" id="IPR016197">
    <property type="entry name" value="Chromo-like_dom_sf"/>
</dbReference>
<comment type="caution">
    <text evidence="13">The sequence shown here is derived from an EMBL/GenBank/DDBJ whole genome shotgun (WGS) entry which is preliminary data.</text>
</comment>
<dbReference type="Proteomes" id="UP001190700">
    <property type="component" value="Unassembled WGS sequence"/>
</dbReference>
<dbReference type="PROSITE" id="PS50013">
    <property type="entry name" value="CHROMO_2"/>
    <property type="match status" value="1"/>
</dbReference>
<evidence type="ECO:0008006" key="15">
    <source>
        <dbReference type="Google" id="ProtNLM"/>
    </source>
</evidence>
<dbReference type="InterPro" id="IPR003656">
    <property type="entry name" value="Znf_BED"/>
</dbReference>
<dbReference type="CDD" id="cd00024">
    <property type="entry name" value="CD_CSD"/>
    <property type="match status" value="1"/>
</dbReference>
<feature type="domain" description="Chromo" evidence="10">
    <location>
        <begin position="46"/>
        <end position="105"/>
    </location>
</feature>
<proteinExistence type="predicted"/>
<dbReference type="Pfam" id="PF02892">
    <property type="entry name" value="zf-BED"/>
    <property type="match status" value="1"/>
</dbReference>
<gene>
    <name evidence="13" type="ORF">CYMTET_39144</name>
    <name evidence="12" type="ORF">CYMTET_39145</name>
</gene>
<evidence type="ECO:0000313" key="12">
    <source>
        <dbReference type="EMBL" id="KAK3251515.1"/>
    </source>
</evidence>
<name>A0AAE0CCQ5_9CHLO</name>
<dbReference type="GO" id="GO:0003677">
    <property type="term" value="F:DNA binding"/>
    <property type="evidence" value="ECO:0007669"/>
    <property type="project" value="InterPro"/>
</dbReference>
<keyword evidence="4" id="KW-0862">Zinc</keyword>
<keyword evidence="5" id="KW-0805">Transcription regulation</keyword>
<keyword evidence="7" id="KW-0539">Nucleus</keyword>
<dbReference type="InterPro" id="IPR000953">
    <property type="entry name" value="Chromo/chromo_shadow_dom"/>
</dbReference>
<evidence type="ECO:0000259" key="11">
    <source>
        <dbReference type="PROSITE" id="PS50808"/>
    </source>
</evidence>
<evidence type="ECO:0000256" key="3">
    <source>
        <dbReference type="ARBA" id="ARBA00022771"/>
    </source>
</evidence>
<evidence type="ECO:0000313" key="13">
    <source>
        <dbReference type="EMBL" id="KAK3251520.1"/>
    </source>
</evidence>
<dbReference type="InterPro" id="IPR023780">
    <property type="entry name" value="Chromo_domain"/>
</dbReference>
<evidence type="ECO:0000256" key="4">
    <source>
        <dbReference type="ARBA" id="ARBA00022833"/>
    </source>
</evidence>
<dbReference type="PANTHER" id="PTHR46481">
    <property type="entry name" value="ZINC FINGER BED DOMAIN-CONTAINING PROTEIN 4"/>
    <property type="match status" value="1"/>
</dbReference>
<dbReference type="SUPFAM" id="SSF57667">
    <property type="entry name" value="beta-beta-alpha zinc fingers"/>
    <property type="match status" value="1"/>
</dbReference>
<feature type="compositionally biased region" description="Acidic residues" evidence="9">
    <location>
        <begin position="550"/>
        <end position="568"/>
    </location>
</feature>
<dbReference type="SMART" id="SM00614">
    <property type="entry name" value="ZnF_BED"/>
    <property type="match status" value="1"/>
</dbReference>
<dbReference type="PROSITE" id="PS50808">
    <property type="entry name" value="ZF_BED"/>
    <property type="match status" value="1"/>
</dbReference>
<keyword evidence="6" id="KW-0804">Transcription</keyword>
<protein>
    <recommendedName>
        <fullName evidence="15">Chromo domain-containing protein</fullName>
    </recommendedName>
</protein>
<evidence type="ECO:0000256" key="9">
    <source>
        <dbReference type="SAM" id="MobiDB-lite"/>
    </source>
</evidence>